<dbReference type="InterPro" id="IPR029060">
    <property type="entry name" value="PIN-like_dom_sf"/>
</dbReference>
<dbReference type="SUPFAM" id="SSF88723">
    <property type="entry name" value="PIN domain-like"/>
    <property type="match status" value="1"/>
</dbReference>
<evidence type="ECO:0000313" key="2">
    <source>
        <dbReference type="EMBL" id="CAD5948133.1"/>
    </source>
</evidence>
<dbReference type="EMBL" id="LR882963">
    <property type="protein sequence ID" value="CAD5948133.1"/>
    <property type="molecule type" value="Genomic_DNA"/>
</dbReference>
<evidence type="ECO:0000259" key="1">
    <source>
        <dbReference type="Pfam" id="PF10130"/>
    </source>
</evidence>
<dbReference type="Gene3D" id="3.40.50.1010">
    <property type="entry name" value="5'-nuclease"/>
    <property type="match status" value="1"/>
</dbReference>
<accession>A0AAD1V5Z9</accession>
<sequence length="143" mass="16013">MHLVVDANILVSELLRQRGKELIQNPGLILYVTESVLSETSHELRKRINAIIHKKGASEELGEKLLEAAQNVINTKINIIEESVYIHLETEARNRIPRDPNDWSTVALALVLNAAIWTQDCDFLGCGCPTWTTETLLTQLTVA</sequence>
<protein>
    <recommendedName>
        <fullName evidence="1">PIN domain-containing protein</fullName>
    </recommendedName>
</protein>
<proteinExistence type="predicted"/>
<name>A0AAD1V5Z9_PLAAG</name>
<dbReference type="Pfam" id="PF10130">
    <property type="entry name" value="PIN_2"/>
    <property type="match status" value="1"/>
</dbReference>
<dbReference type="AlphaFoldDB" id="A0AAD1V5Z9"/>
<gene>
    <name evidence="2" type="ORF">PANO66_02436</name>
</gene>
<reference evidence="2" key="1">
    <citation type="submission" date="2020-09" db="EMBL/GenBank/DDBJ databases">
        <authorList>
            <person name="Blom J."/>
        </authorList>
    </citation>
    <scope>NUCLEOTIDE SEQUENCE</scope>
    <source>
        <strain evidence="2">No.66</strain>
    </source>
</reference>
<evidence type="ECO:0000313" key="3">
    <source>
        <dbReference type="Proteomes" id="UP001153761"/>
    </source>
</evidence>
<dbReference type="Proteomes" id="UP001153761">
    <property type="component" value="Chromosome"/>
</dbReference>
<dbReference type="InterPro" id="IPR002716">
    <property type="entry name" value="PIN_dom"/>
</dbReference>
<feature type="domain" description="PIN" evidence="1">
    <location>
        <begin position="4"/>
        <end position="140"/>
    </location>
</feature>
<organism evidence="2 3">
    <name type="scientific">Planktothrix agardhii</name>
    <name type="common">Oscillatoria agardhii</name>
    <dbReference type="NCBI Taxonomy" id="1160"/>
    <lineage>
        <taxon>Bacteria</taxon>
        <taxon>Bacillati</taxon>
        <taxon>Cyanobacteriota</taxon>
        <taxon>Cyanophyceae</taxon>
        <taxon>Oscillatoriophycideae</taxon>
        <taxon>Oscillatoriales</taxon>
        <taxon>Microcoleaceae</taxon>
        <taxon>Planktothrix</taxon>
    </lineage>
</organism>